<proteinExistence type="predicted"/>
<dbReference type="AlphaFoldDB" id="A0A5B0PJM0"/>
<accession>A0A5B0PJM0</accession>
<evidence type="ECO:0000313" key="2">
    <source>
        <dbReference type="EMBL" id="KAA1101002.1"/>
    </source>
</evidence>
<comment type="caution">
    <text evidence="2">The sequence shown here is derived from an EMBL/GenBank/DDBJ whole genome shotgun (WGS) entry which is preliminary data.</text>
</comment>
<reference evidence="2 3" key="1">
    <citation type="submission" date="2019-05" db="EMBL/GenBank/DDBJ databases">
        <title>Emergence of the Ug99 lineage of the wheat stem rust pathogen through somatic hybridization.</title>
        <authorList>
            <person name="Li F."/>
            <person name="Upadhyaya N.M."/>
            <person name="Sperschneider J."/>
            <person name="Matny O."/>
            <person name="Nguyen-Phuc H."/>
            <person name="Mago R."/>
            <person name="Raley C."/>
            <person name="Miller M.E."/>
            <person name="Silverstein K.A.T."/>
            <person name="Henningsen E."/>
            <person name="Hirsch C.D."/>
            <person name="Visser B."/>
            <person name="Pretorius Z.A."/>
            <person name="Steffenson B.J."/>
            <person name="Schwessinger B."/>
            <person name="Dodds P.N."/>
            <person name="Figueroa M."/>
        </authorList>
    </citation>
    <scope>NUCLEOTIDE SEQUENCE [LARGE SCALE GENOMIC DNA]</scope>
    <source>
        <strain evidence="2">21-0</strain>
    </source>
</reference>
<keyword evidence="3" id="KW-1185">Reference proteome</keyword>
<evidence type="ECO:0000313" key="3">
    <source>
        <dbReference type="Proteomes" id="UP000324748"/>
    </source>
</evidence>
<dbReference type="Proteomes" id="UP000324748">
    <property type="component" value="Unassembled WGS sequence"/>
</dbReference>
<protein>
    <submittedName>
        <fullName evidence="2">Uncharacterized protein</fullName>
    </submittedName>
</protein>
<feature type="compositionally biased region" description="Basic and acidic residues" evidence="1">
    <location>
        <begin position="1"/>
        <end position="11"/>
    </location>
</feature>
<feature type="region of interest" description="Disordered" evidence="1">
    <location>
        <begin position="1"/>
        <end position="31"/>
    </location>
</feature>
<organism evidence="2 3">
    <name type="scientific">Puccinia graminis f. sp. tritici</name>
    <dbReference type="NCBI Taxonomy" id="56615"/>
    <lineage>
        <taxon>Eukaryota</taxon>
        <taxon>Fungi</taxon>
        <taxon>Dikarya</taxon>
        <taxon>Basidiomycota</taxon>
        <taxon>Pucciniomycotina</taxon>
        <taxon>Pucciniomycetes</taxon>
        <taxon>Pucciniales</taxon>
        <taxon>Pucciniaceae</taxon>
        <taxon>Puccinia</taxon>
    </lineage>
</organism>
<evidence type="ECO:0000256" key="1">
    <source>
        <dbReference type="SAM" id="MobiDB-lite"/>
    </source>
</evidence>
<sequence>MRAFQADERCHTTARNCTQSGTPKENCTKLVPTEDNKGTDLTISHRITSKSLANRISLQTTKQQSNKPLT</sequence>
<feature type="compositionally biased region" description="Polar residues" evidence="1">
    <location>
        <begin position="13"/>
        <end position="25"/>
    </location>
</feature>
<name>A0A5B0PJM0_PUCGR</name>
<dbReference type="EMBL" id="VSWC01000053">
    <property type="protein sequence ID" value="KAA1101002.1"/>
    <property type="molecule type" value="Genomic_DNA"/>
</dbReference>
<gene>
    <name evidence="2" type="ORF">PGT21_004072</name>
</gene>